<dbReference type="AlphaFoldDB" id="A0A974CJL2"/>
<evidence type="ECO:0000313" key="1">
    <source>
        <dbReference type="EMBL" id="OCT74499.1"/>
    </source>
</evidence>
<dbReference type="EMBL" id="CM004477">
    <property type="protein sequence ID" value="OCT74499.1"/>
    <property type="molecule type" value="Genomic_DNA"/>
</dbReference>
<dbReference type="Proteomes" id="UP000694892">
    <property type="component" value="Chromosome 6S"/>
</dbReference>
<name>A0A974CJL2_XENLA</name>
<feature type="non-terminal residue" evidence="1">
    <location>
        <position position="1"/>
    </location>
</feature>
<reference evidence="2" key="1">
    <citation type="journal article" date="2016" name="Nature">
        <title>Genome evolution in the allotetraploid frog Xenopus laevis.</title>
        <authorList>
            <person name="Session A.M."/>
            <person name="Uno Y."/>
            <person name="Kwon T."/>
            <person name="Chapman J.A."/>
            <person name="Toyoda A."/>
            <person name="Takahashi S."/>
            <person name="Fukui A."/>
            <person name="Hikosaka A."/>
            <person name="Suzuki A."/>
            <person name="Kondo M."/>
            <person name="van Heeringen S.J."/>
            <person name="Quigley I."/>
            <person name="Heinz S."/>
            <person name="Ogino H."/>
            <person name="Ochi H."/>
            <person name="Hellsten U."/>
            <person name="Lyons J.B."/>
            <person name="Simakov O."/>
            <person name="Putnam N."/>
            <person name="Stites J."/>
            <person name="Kuroki Y."/>
            <person name="Tanaka T."/>
            <person name="Michiue T."/>
            <person name="Watanabe M."/>
            <person name="Bogdanovic O."/>
            <person name="Lister R."/>
            <person name="Georgiou G."/>
            <person name="Paranjpe S.S."/>
            <person name="van Kruijsbergen I."/>
            <person name="Shu S."/>
            <person name="Carlson J."/>
            <person name="Kinoshita T."/>
            <person name="Ohta Y."/>
            <person name="Mawaribuchi S."/>
            <person name="Jenkins J."/>
            <person name="Grimwood J."/>
            <person name="Schmutz J."/>
            <person name="Mitros T."/>
            <person name="Mozaffari S.V."/>
            <person name="Suzuki Y."/>
            <person name="Haramoto Y."/>
            <person name="Yamamoto T.S."/>
            <person name="Takagi C."/>
            <person name="Heald R."/>
            <person name="Miller K."/>
            <person name="Haudenschild C."/>
            <person name="Kitzman J."/>
            <person name="Nakayama T."/>
            <person name="Izutsu Y."/>
            <person name="Robert J."/>
            <person name="Fortriede J."/>
            <person name="Burns K."/>
            <person name="Lotay V."/>
            <person name="Karimi K."/>
            <person name="Yasuoka Y."/>
            <person name="Dichmann D.S."/>
            <person name="Flajnik M.F."/>
            <person name="Houston D.W."/>
            <person name="Shendure J."/>
            <person name="DuPasquier L."/>
            <person name="Vize P.D."/>
            <person name="Zorn A.M."/>
            <person name="Ito M."/>
            <person name="Marcotte E.M."/>
            <person name="Wallingford J.B."/>
            <person name="Ito Y."/>
            <person name="Asashima M."/>
            <person name="Ueno N."/>
            <person name="Matsuda Y."/>
            <person name="Veenstra G.J."/>
            <person name="Fujiyama A."/>
            <person name="Harland R.M."/>
            <person name="Taira M."/>
            <person name="Rokhsar D.S."/>
        </authorList>
    </citation>
    <scope>NUCLEOTIDE SEQUENCE [LARGE SCALE GENOMIC DNA]</scope>
    <source>
        <strain evidence="2">J</strain>
    </source>
</reference>
<sequence>FSLTSLPNVWSCPRTDQCFLMIFSICLLNTPYSVTKGILLSLLVNFFSFNSFNLFRDSTSSLNSHGDTFTKLE</sequence>
<organism evidence="1 2">
    <name type="scientific">Xenopus laevis</name>
    <name type="common">African clawed frog</name>
    <dbReference type="NCBI Taxonomy" id="8355"/>
    <lineage>
        <taxon>Eukaryota</taxon>
        <taxon>Metazoa</taxon>
        <taxon>Chordata</taxon>
        <taxon>Craniata</taxon>
        <taxon>Vertebrata</taxon>
        <taxon>Euteleostomi</taxon>
        <taxon>Amphibia</taxon>
        <taxon>Batrachia</taxon>
        <taxon>Anura</taxon>
        <taxon>Pipoidea</taxon>
        <taxon>Pipidae</taxon>
        <taxon>Xenopodinae</taxon>
        <taxon>Xenopus</taxon>
        <taxon>Xenopus</taxon>
    </lineage>
</organism>
<gene>
    <name evidence="1" type="ORF">XELAEV_18033479mg</name>
</gene>
<evidence type="ECO:0000313" key="2">
    <source>
        <dbReference type="Proteomes" id="UP000694892"/>
    </source>
</evidence>
<accession>A0A974CJL2</accession>
<proteinExistence type="predicted"/>
<protein>
    <submittedName>
        <fullName evidence="1">Uncharacterized protein</fullName>
    </submittedName>
</protein>